<name>A0A1S3U8U6_VIGRR</name>
<feature type="region of interest" description="Disordered" evidence="1">
    <location>
        <begin position="109"/>
        <end position="181"/>
    </location>
</feature>
<dbReference type="KEGG" id="vra:106762862"/>
<protein>
    <submittedName>
        <fullName evidence="4 5">Hepatoma-derived growth factor-related protein 2</fullName>
    </submittedName>
</protein>
<dbReference type="SMR" id="A0A1S3U8U6"/>
<dbReference type="RefSeq" id="XP_014502440.1">
    <property type="nucleotide sequence ID" value="XM_014646954.2"/>
</dbReference>
<dbReference type="PROSITE" id="PS50812">
    <property type="entry name" value="PWWP"/>
    <property type="match status" value="1"/>
</dbReference>
<gene>
    <name evidence="4 5 6" type="primary">LOC106762862</name>
</gene>
<dbReference type="RefSeq" id="XP_014502441.1">
    <property type="nucleotide sequence ID" value="XM_014646955.2"/>
</dbReference>
<dbReference type="AlphaFoldDB" id="A0A1S3U8U6"/>
<feature type="domain" description="PWWP" evidence="2">
    <location>
        <begin position="24"/>
        <end position="89"/>
    </location>
</feature>
<dbReference type="InterPro" id="IPR000313">
    <property type="entry name" value="PWWP_dom"/>
</dbReference>
<evidence type="ECO:0000313" key="3">
    <source>
        <dbReference type="Proteomes" id="UP000087766"/>
    </source>
</evidence>
<dbReference type="OrthoDB" id="641149at2759"/>
<dbReference type="CDD" id="cd05162">
    <property type="entry name" value="PWWP"/>
    <property type="match status" value="1"/>
</dbReference>
<keyword evidence="3" id="KW-1185">Reference proteome</keyword>
<accession>A0A1S3U8U6</accession>
<organism evidence="3 5">
    <name type="scientific">Vigna radiata var. radiata</name>
    <name type="common">Mung bean</name>
    <name type="synonym">Phaseolus aureus</name>
    <dbReference type="NCBI Taxonomy" id="3916"/>
    <lineage>
        <taxon>Eukaryota</taxon>
        <taxon>Viridiplantae</taxon>
        <taxon>Streptophyta</taxon>
        <taxon>Embryophyta</taxon>
        <taxon>Tracheophyta</taxon>
        <taxon>Spermatophyta</taxon>
        <taxon>Magnoliopsida</taxon>
        <taxon>eudicotyledons</taxon>
        <taxon>Gunneridae</taxon>
        <taxon>Pentapetalae</taxon>
        <taxon>rosids</taxon>
        <taxon>fabids</taxon>
        <taxon>Fabales</taxon>
        <taxon>Fabaceae</taxon>
        <taxon>Papilionoideae</taxon>
        <taxon>50 kb inversion clade</taxon>
        <taxon>NPAAA clade</taxon>
        <taxon>indigoferoid/millettioid clade</taxon>
        <taxon>Phaseoleae</taxon>
        <taxon>Vigna</taxon>
    </lineage>
</organism>
<reference evidence="3" key="1">
    <citation type="journal article" date="2014" name="Nat. Commun.">
        <title>Genome sequence of mungbean and insights into evolution within Vigna species.</title>
        <authorList>
            <person name="Kang Y.J."/>
            <person name="Kim S.K."/>
            <person name="Kim M.Y."/>
            <person name="Lestari P."/>
            <person name="Kim K.H."/>
            <person name="Ha B.K."/>
            <person name="Jun T.H."/>
            <person name="Hwang W.J."/>
            <person name="Lee T."/>
            <person name="Lee J."/>
            <person name="Shim S."/>
            <person name="Yoon M.Y."/>
            <person name="Jang Y.E."/>
            <person name="Han K.S."/>
            <person name="Taeprayoon P."/>
            <person name="Yoon N."/>
            <person name="Somta P."/>
            <person name="Tanya P."/>
            <person name="Kim K.S."/>
            <person name="Gwag J.G."/>
            <person name="Moon J.K."/>
            <person name="Lee Y.H."/>
            <person name="Park B.S."/>
            <person name="Bombarely A."/>
            <person name="Doyle J.J."/>
            <person name="Jackson S.A."/>
            <person name="Schafleitner R."/>
            <person name="Srinives P."/>
            <person name="Varshney R.K."/>
            <person name="Lee S.H."/>
        </authorList>
    </citation>
    <scope>NUCLEOTIDE SEQUENCE [LARGE SCALE GENOMIC DNA]</scope>
    <source>
        <strain evidence="3">cv. VC1973A</strain>
    </source>
</reference>
<evidence type="ECO:0000259" key="2">
    <source>
        <dbReference type="PROSITE" id="PS50812"/>
    </source>
</evidence>
<dbReference type="SUPFAM" id="SSF63748">
    <property type="entry name" value="Tudor/PWWP/MBT"/>
    <property type="match status" value="1"/>
</dbReference>
<dbReference type="Proteomes" id="UP000087766">
    <property type="component" value="Chromosome 5"/>
</dbReference>
<evidence type="ECO:0000256" key="1">
    <source>
        <dbReference type="SAM" id="MobiDB-lite"/>
    </source>
</evidence>
<dbReference type="STRING" id="3916.A0A1S3U8U6"/>
<evidence type="ECO:0000313" key="6">
    <source>
        <dbReference type="RefSeq" id="XP_022636469.1"/>
    </source>
</evidence>
<proteinExistence type="predicted"/>
<dbReference type="Gene3D" id="2.30.30.140">
    <property type="match status" value="1"/>
</dbReference>
<reference evidence="4 5" key="2">
    <citation type="submission" date="2025-04" db="UniProtKB">
        <authorList>
            <consortium name="RefSeq"/>
        </authorList>
    </citation>
    <scope>IDENTIFICATION</scope>
    <source>
        <tissue evidence="4 5">Leaf</tissue>
    </source>
</reference>
<feature type="compositionally biased region" description="Polar residues" evidence="1">
    <location>
        <begin position="160"/>
        <end position="173"/>
    </location>
</feature>
<evidence type="ECO:0000313" key="4">
    <source>
        <dbReference type="RefSeq" id="XP_014502440.1"/>
    </source>
</evidence>
<dbReference type="Pfam" id="PF00855">
    <property type="entry name" value="PWWP"/>
    <property type="match status" value="1"/>
</dbReference>
<dbReference type="GeneID" id="106762862"/>
<feature type="compositionally biased region" description="Low complexity" evidence="1">
    <location>
        <begin position="112"/>
        <end position="132"/>
    </location>
</feature>
<sequence>MSGCGSESGKIETSEGDANDSVTFGDMIFIKLRGNSWWPAQVVDENSVNKSVKPSKRSKRSPGDILVRHYGSYIYSYVDPIKCRAEFKKIIENNDGSLRKILLQTLEQDLPSTKSSRSKGSSIKPKGSSSKDSAGKKKSNGQDKEQNKIKHKRQKDMSNDDNAGQSHETSSLGKSPELSSRRIRVMENLGLIAPAGSPFQKGALKDNQAS</sequence>
<evidence type="ECO:0000313" key="5">
    <source>
        <dbReference type="RefSeq" id="XP_014502441.1"/>
    </source>
</evidence>
<dbReference type="Gramene" id="Vradi05g08150.1">
    <property type="protein sequence ID" value="Vradi05g08150.1"/>
    <property type="gene ID" value="Vradi05g08150"/>
</dbReference>
<dbReference type="RefSeq" id="XP_022636469.1">
    <property type="nucleotide sequence ID" value="XM_022780748.1"/>
</dbReference>